<feature type="transmembrane region" description="Helical" evidence="1">
    <location>
        <begin position="116"/>
        <end position="137"/>
    </location>
</feature>
<dbReference type="Proteomes" id="UP000741013">
    <property type="component" value="Unassembled WGS sequence"/>
</dbReference>
<feature type="transmembrane region" description="Helical" evidence="1">
    <location>
        <begin position="85"/>
        <end position="104"/>
    </location>
</feature>
<keyword evidence="4" id="KW-1185">Reference proteome</keyword>
<feature type="transmembrane region" description="Helical" evidence="1">
    <location>
        <begin position="149"/>
        <end position="167"/>
    </location>
</feature>
<evidence type="ECO:0000313" key="4">
    <source>
        <dbReference type="Proteomes" id="UP000741013"/>
    </source>
</evidence>
<evidence type="ECO:0000256" key="2">
    <source>
        <dbReference type="SAM" id="SignalP"/>
    </source>
</evidence>
<feature type="transmembrane region" description="Helical" evidence="1">
    <location>
        <begin position="58"/>
        <end position="78"/>
    </location>
</feature>
<evidence type="ECO:0000313" key="3">
    <source>
        <dbReference type="EMBL" id="MBP2184069.1"/>
    </source>
</evidence>
<dbReference type="Pfam" id="PF06197">
    <property type="entry name" value="DUF998"/>
    <property type="match status" value="1"/>
</dbReference>
<name>A0ABS4PXA7_9PSEU</name>
<keyword evidence="2" id="KW-0732">Signal</keyword>
<feature type="signal peptide" evidence="2">
    <location>
        <begin position="1"/>
        <end position="34"/>
    </location>
</feature>
<accession>A0ABS4PXA7</accession>
<dbReference type="RefSeq" id="WP_209667136.1">
    <property type="nucleotide sequence ID" value="NZ_JAGGMS010000001.1"/>
</dbReference>
<dbReference type="InterPro" id="IPR009339">
    <property type="entry name" value="DUF998"/>
</dbReference>
<feature type="chain" id="PRO_5046621648" evidence="2">
    <location>
        <begin position="35"/>
        <end position="196"/>
    </location>
</feature>
<proteinExistence type="predicted"/>
<gene>
    <name evidence="3" type="ORF">JOM49_005595</name>
</gene>
<comment type="caution">
    <text evidence="3">The sequence shown here is derived from an EMBL/GenBank/DDBJ whole genome shotgun (WGS) entry which is preliminary data.</text>
</comment>
<keyword evidence="1" id="KW-0812">Transmembrane</keyword>
<dbReference type="EMBL" id="JAGGMS010000001">
    <property type="protein sequence ID" value="MBP2184069.1"/>
    <property type="molecule type" value="Genomic_DNA"/>
</dbReference>
<keyword evidence="1" id="KW-1133">Transmembrane helix</keyword>
<protein>
    <submittedName>
        <fullName evidence="3">Membrane protein</fullName>
    </submittedName>
</protein>
<organism evidence="3 4">
    <name type="scientific">Amycolatopsis magusensis</name>
    <dbReference type="NCBI Taxonomy" id="882444"/>
    <lineage>
        <taxon>Bacteria</taxon>
        <taxon>Bacillati</taxon>
        <taxon>Actinomycetota</taxon>
        <taxon>Actinomycetes</taxon>
        <taxon>Pseudonocardiales</taxon>
        <taxon>Pseudonocardiaceae</taxon>
        <taxon>Amycolatopsis</taxon>
    </lineage>
</organism>
<reference evidence="3 4" key="1">
    <citation type="submission" date="2021-03" db="EMBL/GenBank/DDBJ databases">
        <title>Sequencing the genomes of 1000 actinobacteria strains.</title>
        <authorList>
            <person name="Klenk H.-P."/>
        </authorList>
    </citation>
    <scope>NUCLEOTIDE SEQUENCE [LARGE SCALE GENOMIC DNA]</scope>
    <source>
        <strain evidence="3 4">DSM 45510</strain>
    </source>
</reference>
<feature type="transmembrane region" description="Helical" evidence="1">
    <location>
        <begin position="173"/>
        <end position="193"/>
    </location>
</feature>
<evidence type="ECO:0000256" key="1">
    <source>
        <dbReference type="SAM" id="Phobius"/>
    </source>
</evidence>
<keyword evidence="1" id="KW-0472">Membrane</keyword>
<sequence length="196" mass="19814">MIATAAPTTSSTRSLLGCAVVAAPLWASVSLAQAATRDGFDLTVQPLSMLSTGPSGWLQITNFLVSGVLMVLGAAGLSRVLPGRWAARLLAISGAGVIGAGVFTMDPADPFGGASLLHMLAGTLTFATLIAACHVLGRRFGRAGKRRHAVASHVAGAALLAGDLWAMSGGVAGSLTLAVGCITAQLWISFVAAQYR</sequence>